<keyword evidence="2" id="KW-1185">Reference proteome</keyword>
<dbReference type="EMBL" id="BAEK01000057">
    <property type="protein sequence ID" value="GAC06306.1"/>
    <property type="molecule type" value="Genomic_DNA"/>
</dbReference>
<gene>
    <name evidence="1" type="ORF">GAGA_3472</name>
</gene>
<evidence type="ECO:0000313" key="2">
    <source>
        <dbReference type="Proteomes" id="UP000008372"/>
    </source>
</evidence>
<reference evidence="1 2" key="1">
    <citation type="journal article" date="2014" name="Environ. Microbiol.">
        <title>Comparative genomics of the marine bacterial genus Glaciecola reveals the high degree of genomic diversity and genomic characteristic for cold adaptation.</title>
        <authorList>
            <person name="Qin Q.L."/>
            <person name="Xie B.B."/>
            <person name="Yu Y."/>
            <person name="Shu Y.L."/>
            <person name="Rong J.C."/>
            <person name="Zhang Y.J."/>
            <person name="Zhao D.L."/>
            <person name="Chen X.L."/>
            <person name="Zhang X.Y."/>
            <person name="Chen B."/>
            <person name="Zhou B.C."/>
            <person name="Zhang Y.Z."/>
        </authorList>
    </citation>
    <scope>NUCLEOTIDE SEQUENCE [LARGE SCALE GENOMIC DNA]</scope>
    <source>
        <strain evidence="1 2">NO2</strain>
    </source>
</reference>
<evidence type="ECO:0000313" key="1">
    <source>
        <dbReference type="EMBL" id="GAC06306.1"/>
    </source>
</evidence>
<organism evidence="1 2">
    <name type="scientific">Paraglaciecola agarilytica NO2</name>
    <dbReference type="NCBI Taxonomy" id="1125747"/>
    <lineage>
        <taxon>Bacteria</taxon>
        <taxon>Pseudomonadati</taxon>
        <taxon>Pseudomonadota</taxon>
        <taxon>Gammaproteobacteria</taxon>
        <taxon>Alteromonadales</taxon>
        <taxon>Alteromonadaceae</taxon>
        <taxon>Paraglaciecola</taxon>
    </lineage>
</organism>
<accession>A0ABQ0IAC5</accession>
<sequence>MWRFFCTHLMGNTLPFGFERRIHKLDSQSLRISSLWSK</sequence>
<dbReference type="Proteomes" id="UP000008372">
    <property type="component" value="Unassembled WGS sequence"/>
</dbReference>
<name>A0ABQ0IAC5_9ALTE</name>
<proteinExistence type="predicted"/>
<comment type="caution">
    <text evidence="1">The sequence shown here is derived from an EMBL/GenBank/DDBJ whole genome shotgun (WGS) entry which is preliminary data.</text>
</comment>
<protein>
    <submittedName>
        <fullName evidence="1">Uncharacterized protein</fullName>
    </submittedName>
</protein>